<dbReference type="PROSITE" id="PS51393">
    <property type="entry name" value="LIPOXYGENASE_3"/>
    <property type="match status" value="1"/>
</dbReference>
<dbReference type="InterPro" id="IPR000907">
    <property type="entry name" value="LipOase"/>
</dbReference>
<dbReference type="SUPFAM" id="SSF48484">
    <property type="entry name" value="Lipoxigenase"/>
    <property type="match status" value="1"/>
</dbReference>
<dbReference type="Proteomes" id="UP000593561">
    <property type="component" value="Unassembled WGS sequence"/>
</dbReference>
<sequence length="440" mass="50409">AIEKKKLFTLDYHDVFLPFLSSINAHPNRKAYATRTIFLLTQFGTLKPIAIELSLPSMNPFKPSKQVITPPVDATSNWQWQLAKAHVCSNDSGAHELIQHWLRTHACMEPFIIAARRHLSVMHPIHKLLHPHMRYTMDINARARELLINADGIIESFFSTKQCSMEITSLAYKNWRFDMESLPADLIRRGIAEQDPTEPHGIKLLIEDYPYANDGLLIWSAIERLVKDYVNHYYPDSNSIRSDSELNTWYYESINVGHADLRHETWWPKLSTPDDLVSILATLIWISSAKHAALNFGQYHYGGYVPVRPPYMRRLIPNEDDPEYSNFVSDPEGYFLSSLPSLKEMTSLLSVLDMLSTHSDDEEYLGDRKELSTWRGNPEIIEAFYRFSTVMKAIEKEIDRRNSDPKLRNRCGAGVSPYQLLVPFSGPGVSCRGVPNSISI</sequence>
<dbReference type="PRINTS" id="PR00468">
    <property type="entry name" value="PLTLPOXGNASE"/>
</dbReference>
<dbReference type="InterPro" id="IPR020834">
    <property type="entry name" value="LipOase_CS"/>
</dbReference>
<keyword evidence="6" id="KW-0276">Fatty acid metabolism</keyword>
<evidence type="ECO:0000256" key="2">
    <source>
        <dbReference type="ARBA" id="ARBA00009419"/>
    </source>
</evidence>
<evidence type="ECO:0000256" key="10">
    <source>
        <dbReference type="ARBA" id="ARBA00023098"/>
    </source>
</evidence>
<comment type="function">
    <text evidence="13">Plant lipoxygenase may be involved in a number of diverse aspects of plant physiology including growth and development, pest resistance, and senescence or responses to wounding.</text>
</comment>
<dbReference type="InterPro" id="IPR036226">
    <property type="entry name" value="LipOase_C_sf"/>
</dbReference>
<keyword evidence="11 13" id="KW-0275">Fatty acid biosynthesis</keyword>
<dbReference type="UniPathway" id="UPA00382"/>
<evidence type="ECO:0000259" key="14">
    <source>
        <dbReference type="PROSITE" id="PS51393"/>
    </source>
</evidence>
<dbReference type="GO" id="GO:0006633">
    <property type="term" value="P:fatty acid biosynthetic process"/>
    <property type="evidence" value="ECO:0007669"/>
    <property type="project" value="UniProtKB-KW"/>
</dbReference>
<dbReference type="GO" id="GO:0031408">
    <property type="term" value="P:oxylipin biosynthetic process"/>
    <property type="evidence" value="ECO:0007669"/>
    <property type="project" value="UniProtKB-UniRule"/>
</dbReference>
<dbReference type="PROSITE" id="PS00081">
    <property type="entry name" value="LIPOXYGENASE_2"/>
    <property type="match status" value="1"/>
</dbReference>
<dbReference type="FunFam" id="1.20.245.10:FF:000002">
    <property type="entry name" value="Lipoxygenase"/>
    <property type="match status" value="1"/>
</dbReference>
<comment type="cofactor">
    <cofactor evidence="1 12">
        <name>Fe cation</name>
        <dbReference type="ChEBI" id="CHEBI:24875"/>
    </cofactor>
</comment>
<feature type="non-terminal residue" evidence="15">
    <location>
        <position position="440"/>
    </location>
</feature>
<keyword evidence="16" id="KW-1185">Reference proteome</keyword>
<dbReference type="PRINTS" id="PR00087">
    <property type="entry name" value="LIPOXYGENASE"/>
</dbReference>
<evidence type="ECO:0000256" key="9">
    <source>
        <dbReference type="ARBA" id="ARBA00023004"/>
    </source>
</evidence>
<evidence type="ECO:0000256" key="3">
    <source>
        <dbReference type="ARBA" id="ARBA00022516"/>
    </source>
</evidence>
<keyword evidence="3 13" id="KW-0444">Lipid biosynthesis</keyword>
<dbReference type="InterPro" id="IPR020833">
    <property type="entry name" value="LipOase_Fe_BS"/>
</dbReference>
<evidence type="ECO:0000313" key="16">
    <source>
        <dbReference type="Proteomes" id="UP000593561"/>
    </source>
</evidence>
<keyword evidence="9 12" id="KW-0408">Iron</keyword>
<dbReference type="PANTHER" id="PTHR11771">
    <property type="entry name" value="LIPOXYGENASE"/>
    <property type="match status" value="1"/>
</dbReference>
<dbReference type="AlphaFoldDB" id="A0A7J8SPR9"/>
<evidence type="ECO:0000256" key="6">
    <source>
        <dbReference type="ARBA" id="ARBA00022832"/>
    </source>
</evidence>
<keyword evidence="8 12" id="KW-0560">Oxidoreductase</keyword>
<evidence type="ECO:0000256" key="7">
    <source>
        <dbReference type="ARBA" id="ARBA00022964"/>
    </source>
</evidence>
<evidence type="ECO:0000256" key="11">
    <source>
        <dbReference type="ARBA" id="ARBA00023160"/>
    </source>
</evidence>
<gene>
    <name evidence="15" type="ORF">Godav_005095</name>
</gene>
<dbReference type="Gene3D" id="3.10.450.60">
    <property type="match status" value="1"/>
</dbReference>
<evidence type="ECO:0000256" key="8">
    <source>
        <dbReference type="ARBA" id="ARBA00023002"/>
    </source>
</evidence>
<protein>
    <recommendedName>
        <fullName evidence="13">Lipoxygenase</fullName>
        <ecNumber evidence="13">1.13.11.-</ecNumber>
    </recommendedName>
</protein>
<comment type="similarity">
    <text evidence="2 12">Belongs to the lipoxygenase family.</text>
</comment>
<comment type="caution">
    <text evidence="15">The sequence shown here is derived from an EMBL/GenBank/DDBJ whole genome shotgun (WGS) entry which is preliminary data.</text>
</comment>
<dbReference type="InterPro" id="IPR013819">
    <property type="entry name" value="LipOase_C"/>
</dbReference>
<keyword evidence="4 12" id="KW-0479">Metal-binding</keyword>
<name>A0A7J8SPR9_GOSDV</name>
<comment type="pathway">
    <text evidence="13">Lipid metabolism; oxylipin biosynthesis.</text>
</comment>
<dbReference type="EC" id="1.13.11.-" evidence="13"/>
<dbReference type="GO" id="GO:0016702">
    <property type="term" value="F:oxidoreductase activity, acting on single donors with incorporation of molecular oxygen, incorporation of two atoms of oxygen"/>
    <property type="evidence" value="ECO:0007669"/>
    <property type="project" value="InterPro"/>
</dbReference>
<keyword evidence="7 12" id="KW-0223">Dioxygenase</keyword>
<dbReference type="InterPro" id="IPR001246">
    <property type="entry name" value="LipOase_plant"/>
</dbReference>
<reference evidence="15 16" key="1">
    <citation type="journal article" date="2019" name="Genome Biol. Evol.">
        <title>Insights into the evolution of the New World diploid cottons (Gossypium, subgenus Houzingenia) based on genome sequencing.</title>
        <authorList>
            <person name="Grover C.E."/>
            <person name="Arick M.A. 2nd"/>
            <person name="Thrash A."/>
            <person name="Conover J.L."/>
            <person name="Sanders W.S."/>
            <person name="Peterson D.G."/>
            <person name="Frelichowski J.E."/>
            <person name="Scheffler J.A."/>
            <person name="Scheffler B.E."/>
            <person name="Wendel J.F."/>
        </authorList>
    </citation>
    <scope>NUCLEOTIDE SEQUENCE [LARGE SCALE GENOMIC DNA]</scope>
    <source>
        <strain evidence="15">27</strain>
        <tissue evidence="15">Leaf</tissue>
    </source>
</reference>
<dbReference type="GO" id="GO:0046872">
    <property type="term" value="F:metal ion binding"/>
    <property type="evidence" value="ECO:0007669"/>
    <property type="project" value="UniProtKB-UniRule"/>
</dbReference>
<dbReference type="PROSITE" id="PS00711">
    <property type="entry name" value="LIPOXYGENASE_1"/>
    <property type="match status" value="1"/>
</dbReference>
<evidence type="ECO:0000313" key="15">
    <source>
        <dbReference type="EMBL" id="MBA0627596.1"/>
    </source>
</evidence>
<dbReference type="Pfam" id="PF00305">
    <property type="entry name" value="Lipoxygenase"/>
    <property type="match status" value="1"/>
</dbReference>
<evidence type="ECO:0000256" key="12">
    <source>
        <dbReference type="RuleBase" id="RU003974"/>
    </source>
</evidence>
<dbReference type="GO" id="GO:0034440">
    <property type="term" value="P:lipid oxidation"/>
    <property type="evidence" value="ECO:0007669"/>
    <property type="project" value="InterPro"/>
</dbReference>
<evidence type="ECO:0000256" key="5">
    <source>
        <dbReference type="ARBA" id="ARBA00022767"/>
    </source>
</evidence>
<evidence type="ECO:0000256" key="13">
    <source>
        <dbReference type="RuleBase" id="RU003975"/>
    </source>
</evidence>
<keyword evidence="5 13" id="KW-0925">Oxylipin biosynthesis</keyword>
<proteinExistence type="inferred from homology"/>
<evidence type="ECO:0000256" key="4">
    <source>
        <dbReference type="ARBA" id="ARBA00022723"/>
    </source>
</evidence>
<dbReference type="Gene3D" id="1.20.245.10">
    <property type="entry name" value="Lipoxygenase-1, Domain 5"/>
    <property type="match status" value="1"/>
</dbReference>
<feature type="domain" description="Lipoxygenase" evidence="14">
    <location>
        <begin position="1"/>
        <end position="440"/>
    </location>
</feature>
<organism evidence="15 16">
    <name type="scientific">Gossypium davidsonii</name>
    <name type="common">Davidson's cotton</name>
    <name type="synonym">Gossypium klotzschianum subsp. davidsonii</name>
    <dbReference type="NCBI Taxonomy" id="34287"/>
    <lineage>
        <taxon>Eukaryota</taxon>
        <taxon>Viridiplantae</taxon>
        <taxon>Streptophyta</taxon>
        <taxon>Embryophyta</taxon>
        <taxon>Tracheophyta</taxon>
        <taxon>Spermatophyta</taxon>
        <taxon>Magnoliopsida</taxon>
        <taxon>eudicotyledons</taxon>
        <taxon>Gunneridae</taxon>
        <taxon>Pentapetalae</taxon>
        <taxon>rosids</taxon>
        <taxon>malvids</taxon>
        <taxon>Malvales</taxon>
        <taxon>Malvaceae</taxon>
        <taxon>Malvoideae</taxon>
        <taxon>Gossypium</taxon>
    </lineage>
</organism>
<evidence type="ECO:0000256" key="1">
    <source>
        <dbReference type="ARBA" id="ARBA00001962"/>
    </source>
</evidence>
<keyword evidence="10" id="KW-0443">Lipid metabolism</keyword>
<accession>A0A7J8SPR9</accession>
<dbReference type="EMBL" id="JABFAC010000010">
    <property type="protein sequence ID" value="MBA0627596.1"/>
    <property type="molecule type" value="Genomic_DNA"/>
</dbReference>